<proteinExistence type="predicted"/>
<feature type="non-terminal residue" evidence="1">
    <location>
        <position position="1"/>
    </location>
</feature>
<dbReference type="Proteomes" id="UP001189429">
    <property type="component" value="Unassembled WGS sequence"/>
</dbReference>
<comment type="caution">
    <text evidence="1">The sequence shown here is derived from an EMBL/GenBank/DDBJ whole genome shotgun (WGS) entry which is preliminary data.</text>
</comment>
<evidence type="ECO:0000313" key="2">
    <source>
        <dbReference type="Proteomes" id="UP001189429"/>
    </source>
</evidence>
<protein>
    <submittedName>
        <fullName evidence="1">Uncharacterized protein</fullName>
    </submittedName>
</protein>
<accession>A0ABN9SVS6</accession>
<keyword evidence="2" id="KW-1185">Reference proteome</keyword>
<gene>
    <name evidence="1" type="ORF">PCOR1329_LOCUS33053</name>
</gene>
<feature type="non-terminal residue" evidence="1">
    <location>
        <position position="216"/>
    </location>
</feature>
<name>A0ABN9SVS6_9DINO</name>
<reference evidence="1" key="1">
    <citation type="submission" date="2023-10" db="EMBL/GenBank/DDBJ databases">
        <authorList>
            <person name="Chen Y."/>
            <person name="Shah S."/>
            <person name="Dougan E. K."/>
            <person name="Thang M."/>
            <person name="Chan C."/>
        </authorList>
    </citation>
    <scope>NUCLEOTIDE SEQUENCE [LARGE SCALE GENOMIC DNA]</scope>
</reference>
<dbReference type="Pfam" id="PF06325">
    <property type="entry name" value="PrmA"/>
    <property type="match status" value="1"/>
</dbReference>
<evidence type="ECO:0000313" key="1">
    <source>
        <dbReference type="EMBL" id="CAK0836618.1"/>
    </source>
</evidence>
<organism evidence="1 2">
    <name type="scientific">Prorocentrum cordatum</name>
    <dbReference type="NCBI Taxonomy" id="2364126"/>
    <lineage>
        <taxon>Eukaryota</taxon>
        <taxon>Sar</taxon>
        <taxon>Alveolata</taxon>
        <taxon>Dinophyceae</taxon>
        <taxon>Prorocentrales</taxon>
        <taxon>Prorocentraceae</taxon>
        <taxon>Prorocentrum</taxon>
    </lineage>
</organism>
<sequence>RHCRGATAEARAFGAAAAAAAVAAASTRWCPSWRVGPRLRRRPRRGCRTAAATAAGALPQAQGSPLVEVTIATEEPAALAELLLGLGASAATVTPAAAAGGGDPSLEVMRAAPGDPAPLWRHSEVTAMFDCQADLDEVARAVQEAFELEAAPELRPVPVEDKDWVTHVQQLWEPLPLGSRFEVRLPWHPGPPGGEPLEAGRVGLRLEGGAAFGLGD</sequence>
<dbReference type="EMBL" id="CAUYUJ010013684">
    <property type="protein sequence ID" value="CAK0836618.1"/>
    <property type="molecule type" value="Genomic_DNA"/>
</dbReference>